<organism evidence="2 3">
    <name type="scientific">Ophiophagus hannah</name>
    <name type="common">King cobra</name>
    <name type="synonym">Naja hannah</name>
    <dbReference type="NCBI Taxonomy" id="8665"/>
    <lineage>
        <taxon>Eukaryota</taxon>
        <taxon>Metazoa</taxon>
        <taxon>Chordata</taxon>
        <taxon>Craniata</taxon>
        <taxon>Vertebrata</taxon>
        <taxon>Euteleostomi</taxon>
        <taxon>Lepidosauria</taxon>
        <taxon>Squamata</taxon>
        <taxon>Bifurcata</taxon>
        <taxon>Unidentata</taxon>
        <taxon>Episquamata</taxon>
        <taxon>Toxicofera</taxon>
        <taxon>Serpentes</taxon>
        <taxon>Colubroidea</taxon>
        <taxon>Elapidae</taxon>
        <taxon>Elapinae</taxon>
        <taxon>Ophiophagus</taxon>
    </lineage>
</organism>
<accession>V8N317</accession>
<dbReference type="InterPro" id="IPR008930">
    <property type="entry name" value="Terpenoid_cyclase/PrenylTrfase"/>
</dbReference>
<dbReference type="OrthoDB" id="9998011at2759"/>
<sequence>MIYVLLAHLSMMEVSTEDINYASQLVVNLNKQRNTHGGFSSTQNSSNLLGLMSKKSGVMAQQDPKNWNFVDINQALKIIK</sequence>
<dbReference type="EMBL" id="AZIM01015072">
    <property type="protein sequence ID" value="ETE56664.1"/>
    <property type="molecule type" value="Genomic_DNA"/>
</dbReference>
<evidence type="ECO:0000313" key="2">
    <source>
        <dbReference type="EMBL" id="ETE56664.1"/>
    </source>
</evidence>
<name>V8N317_OPHHA</name>
<dbReference type="Pfam" id="PF07678">
    <property type="entry name" value="TED_complement"/>
    <property type="match status" value="1"/>
</dbReference>
<dbReference type="InterPro" id="IPR011626">
    <property type="entry name" value="Alpha-macroglobulin_TED"/>
</dbReference>
<dbReference type="SUPFAM" id="SSF48239">
    <property type="entry name" value="Terpenoid cyclases/Protein prenyltransferases"/>
    <property type="match status" value="1"/>
</dbReference>
<feature type="domain" description="Alpha-macroglobulin-like TED" evidence="1">
    <location>
        <begin position="3"/>
        <end position="48"/>
    </location>
</feature>
<feature type="non-terminal residue" evidence="2">
    <location>
        <position position="80"/>
    </location>
</feature>
<reference evidence="2 3" key="1">
    <citation type="journal article" date="2013" name="Proc. Natl. Acad. Sci. U.S.A.">
        <title>The king cobra genome reveals dynamic gene evolution and adaptation in the snake venom system.</title>
        <authorList>
            <person name="Vonk F.J."/>
            <person name="Casewell N.R."/>
            <person name="Henkel C.V."/>
            <person name="Heimberg A.M."/>
            <person name="Jansen H.J."/>
            <person name="McCleary R.J."/>
            <person name="Kerkkamp H.M."/>
            <person name="Vos R.A."/>
            <person name="Guerreiro I."/>
            <person name="Calvete J.J."/>
            <person name="Wuster W."/>
            <person name="Woods A.E."/>
            <person name="Logan J.M."/>
            <person name="Harrison R.A."/>
            <person name="Castoe T.A."/>
            <person name="de Koning A.P."/>
            <person name="Pollock D.D."/>
            <person name="Yandell M."/>
            <person name="Calderon D."/>
            <person name="Renjifo C."/>
            <person name="Currier R.B."/>
            <person name="Salgado D."/>
            <person name="Pla D."/>
            <person name="Sanz L."/>
            <person name="Hyder A.S."/>
            <person name="Ribeiro J.M."/>
            <person name="Arntzen J.W."/>
            <person name="van den Thillart G.E."/>
            <person name="Boetzer M."/>
            <person name="Pirovano W."/>
            <person name="Dirks R.P."/>
            <person name="Spaink H.P."/>
            <person name="Duboule D."/>
            <person name="McGlinn E."/>
            <person name="Kini R.M."/>
            <person name="Richardson M.K."/>
        </authorList>
    </citation>
    <scope>NUCLEOTIDE SEQUENCE</scope>
    <source>
        <tissue evidence="2">Blood</tissue>
    </source>
</reference>
<evidence type="ECO:0000313" key="3">
    <source>
        <dbReference type="Proteomes" id="UP000018936"/>
    </source>
</evidence>
<keyword evidence="3" id="KW-1185">Reference proteome</keyword>
<evidence type="ECO:0000259" key="1">
    <source>
        <dbReference type="Pfam" id="PF07678"/>
    </source>
</evidence>
<comment type="caution">
    <text evidence="2">The sequence shown here is derived from an EMBL/GenBank/DDBJ whole genome shotgun (WGS) entry which is preliminary data.</text>
</comment>
<dbReference type="Proteomes" id="UP000018936">
    <property type="component" value="Unassembled WGS sequence"/>
</dbReference>
<gene>
    <name evidence="2" type="ORF">L345_17624</name>
</gene>
<protein>
    <recommendedName>
        <fullName evidence="1">Alpha-macroglobulin-like TED domain-containing protein</fullName>
    </recommendedName>
</protein>
<dbReference type="AlphaFoldDB" id="V8N317"/>
<proteinExistence type="predicted"/>
<dbReference type="Gene3D" id="1.50.10.20">
    <property type="match status" value="1"/>
</dbReference>
<dbReference type="GO" id="GO:0005615">
    <property type="term" value="C:extracellular space"/>
    <property type="evidence" value="ECO:0007669"/>
    <property type="project" value="InterPro"/>
</dbReference>